<reference evidence="2 4" key="2">
    <citation type="submission" date="2019-09" db="EMBL/GenBank/DDBJ databases">
        <title>A bacterium isolated from glacier soil.</title>
        <authorList>
            <person name="Liu Q."/>
        </authorList>
    </citation>
    <scope>NUCLEOTIDE SEQUENCE [LARGE SCALE GENOMIC DNA]</scope>
    <source>
        <strain evidence="2 4">MDT1-10-3</strain>
    </source>
</reference>
<protein>
    <submittedName>
        <fullName evidence="2">ABC transporter substrate-binding protein</fullName>
    </submittedName>
</protein>
<dbReference type="InterPro" id="IPR000914">
    <property type="entry name" value="SBP_5_dom"/>
</dbReference>
<dbReference type="PANTHER" id="PTHR30290">
    <property type="entry name" value="PERIPLASMIC BINDING COMPONENT OF ABC TRANSPORTER"/>
    <property type="match status" value="1"/>
</dbReference>
<dbReference type="AlphaFoldDB" id="A0A5M8QA97"/>
<dbReference type="OrthoDB" id="9772924at2"/>
<dbReference type="GO" id="GO:0043190">
    <property type="term" value="C:ATP-binding cassette (ABC) transporter complex"/>
    <property type="evidence" value="ECO:0007669"/>
    <property type="project" value="InterPro"/>
</dbReference>
<dbReference type="EMBL" id="JBGOGF010000005">
    <property type="protein sequence ID" value="MFA1771782.1"/>
    <property type="molecule type" value="Genomic_DNA"/>
</dbReference>
<evidence type="ECO:0000259" key="1">
    <source>
        <dbReference type="Pfam" id="PF00496"/>
    </source>
</evidence>
<dbReference type="PROSITE" id="PS51257">
    <property type="entry name" value="PROKAR_LIPOPROTEIN"/>
    <property type="match status" value="1"/>
</dbReference>
<dbReference type="SUPFAM" id="SSF53850">
    <property type="entry name" value="Periplasmic binding protein-like II"/>
    <property type="match status" value="1"/>
</dbReference>
<dbReference type="PIRSF" id="PIRSF002741">
    <property type="entry name" value="MppA"/>
    <property type="match status" value="1"/>
</dbReference>
<dbReference type="InterPro" id="IPR039424">
    <property type="entry name" value="SBP_5"/>
</dbReference>
<evidence type="ECO:0000313" key="4">
    <source>
        <dbReference type="Proteomes" id="UP000323866"/>
    </source>
</evidence>
<dbReference type="Gene3D" id="3.10.105.10">
    <property type="entry name" value="Dipeptide-binding Protein, Domain 3"/>
    <property type="match status" value="1"/>
</dbReference>
<proteinExistence type="predicted"/>
<dbReference type="Pfam" id="PF00496">
    <property type="entry name" value="SBP_bac_5"/>
    <property type="match status" value="1"/>
</dbReference>
<comment type="caution">
    <text evidence="2">The sequence shown here is derived from an EMBL/GenBank/DDBJ whole genome shotgun (WGS) entry which is preliminary data.</text>
</comment>
<dbReference type="InterPro" id="IPR030678">
    <property type="entry name" value="Peptide/Ni-bd"/>
</dbReference>
<keyword evidence="5" id="KW-1185">Reference proteome</keyword>
<accession>A0A5M8QA97</accession>
<dbReference type="GO" id="GO:0030288">
    <property type="term" value="C:outer membrane-bounded periplasmic space"/>
    <property type="evidence" value="ECO:0007669"/>
    <property type="project" value="UniProtKB-ARBA"/>
</dbReference>
<feature type="domain" description="Solute-binding protein family 5" evidence="1">
    <location>
        <begin position="70"/>
        <end position="484"/>
    </location>
</feature>
<evidence type="ECO:0000313" key="2">
    <source>
        <dbReference type="EMBL" id="KAA6431756.1"/>
    </source>
</evidence>
<dbReference type="Proteomes" id="UP001570846">
    <property type="component" value="Unassembled WGS sequence"/>
</dbReference>
<gene>
    <name evidence="3" type="ORF">ACD591_10805</name>
    <name evidence="2" type="ORF">FOE74_16690</name>
</gene>
<dbReference type="Proteomes" id="UP000323866">
    <property type="component" value="Unassembled WGS sequence"/>
</dbReference>
<evidence type="ECO:0000313" key="3">
    <source>
        <dbReference type="EMBL" id="MFA1771782.1"/>
    </source>
</evidence>
<sequence length="573" mass="64672">MKNYCANSLGIIFFWLLSCTAPTQEPAINIRLAQDPESLHPLSPGSAPKIQILNYLFQSLLATELKDKSIQPLLAAELPLIERKDSMSYFTFEIRPEAQWDNGSPVTAHDVALSLKLIHSPLLDNERWRAQFDFIKDIKLYSSHPKRLTIVCSGYSTEMKLMAGDFFVLPAYIFDPNSVLSSIPLKLVRDKFDSLATSNTFKSYASFINQKAMARDTSFVKGSGPYRLSNWKTGQILILDKKSNWWGNKVSKGKSVFNSKPSKIVFQVIPDNAAALLALKTKQLDLMDNIPVVPFIEMKKDKKYNQAFNFYSSPSYDLAFIGINGNKSYLKDNLTRQALAHLVNIPELIQVLQGGFANSTVGIVHPHEKQYYHTNLKPFPFDVKEAHRLLNKAGWKQTPAGWKRKNGRNDETLTLSLLYRGGNSESENIALLFKQNAQSLGIKINLQALESSQIGEKLNNRDYDLFIRTLVGNPYSYNFIHLFHTSNTHTGGANVTGFGTPATDELLERIAKEEDPAEKAVLLKKLQEKMQEESNLIFLYFLQNKMAISKQIDSVVVSGIKPGYDVTRFVKKK</sequence>
<dbReference type="GO" id="GO:1904680">
    <property type="term" value="F:peptide transmembrane transporter activity"/>
    <property type="evidence" value="ECO:0007669"/>
    <property type="project" value="TreeGrafter"/>
</dbReference>
<reference evidence="2 4" key="1">
    <citation type="submission" date="2019-07" db="EMBL/GenBank/DDBJ databases">
        <authorList>
            <person name="Qu J.-H."/>
        </authorList>
    </citation>
    <scope>NUCLEOTIDE SEQUENCE [LARGE SCALE GENOMIC DNA]</scope>
    <source>
        <strain evidence="2 4">MDT1-10-3</strain>
    </source>
</reference>
<organism evidence="2 4">
    <name type="scientific">Rufibacter glacialis</name>
    <dbReference type="NCBI Taxonomy" id="1259555"/>
    <lineage>
        <taxon>Bacteria</taxon>
        <taxon>Pseudomonadati</taxon>
        <taxon>Bacteroidota</taxon>
        <taxon>Cytophagia</taxon>
        <taxon>Cytophagales</taxon>
        <taxon>Hymenobacteraceae</taxon>
        <taxon>Rufibacter</taxon>
    </lineage>
</organism>
<dbReference type="EMBL" id="VKKZ01000023">
    <property type="protein sequence ID" value="KAA6431756.1"/>
    <property type="molecule type" value="Genomic_DNA"/>
</dbReference>
<reference evidence="3 5" key="3">
    <citation type="submission" date="2024-08" db="EMBL/GenBank/DDBJ databases">
        <authorList>
            <person name="Wei W."/>
        </authorList>
    </citation>
    <scope>NUCLEOTIDE SEQUENCE [LARGE SCALE GENOMIC DNA]</scope>
    <source>
        <strain evidence="3 5">XU2</strain>
    </source>
</reference>
<name>A0A5M8QA97_9BACT</name>
<dbReference type="Gene3D" id="3.40.190.10">
    <property type="entry name" value="Periplasmic binding protein-like II"/>
    <property type="match status" value="1"/>
</dbReference>
<evidence type="ECO:0000313" key="5">
    <source>
        <dbReference type="Proteomes" id="UP001570846"/>
    </source>
</evidence>
<dbReference type="RefSeq" id="WP_149099776.1">
    <property type="nucleotide sequence ID" value="NZ_BMMG01000006.1"/>
</dbReference>
<dbReference type="GO" id="GO:0015833">
    <property type="term" value="P:peptide transport"/>
    <property type="evidence" value="ECO:0007669"/>
    <property type="project" value="TreeGrafter"/>
</dbReference>